<accession>A0AAE8QA51</accession>
<evidence type="ECO:0000313" key="1">
    <source>
        <dbReference type="EMBL" id="TBF16967.1"/>
    </source>
</evidence>
<dbReference type="AlphaFoldDB" id="A0AAE8QA51"/>
<evidence type="ECO:0000313" key="2">
    <source>
        <dbReference type="Proteomes" id="UP000291892"/>
    </source>
</evidence>
<name>A0AAE8QA51_9HYPH</name>
<protein>
    <submittedName>
        <fullName evidence="1">Uncharacterized protein</fullName>
    </submittedName>
</protein>
<organism evidence="1 2">
    <name type="scientific">Rhizobium ruizarguesonis</name>
    <dbReference type="NCBI Taxonomy" id="2081791"/>
    <lineage>
        <taxon>Bacteria</taxon>
        <taxon>Pseudomonadati</taxon>
        <taxon>Pseudomonadota</taxon>
        <taxon>Alphaproteobacteria</taxon>
        <taxon>Hyphomicrobiales</taxon>
        <taxon>Rhizobiaceae</taxon>
        <taxon>Rhizobium/Agrobacterium group</taxon>
        <taxon>Rhizobium</taxon>
    </lineage>
</organism>
<comment type="caution">
    <text evidence="1">The sequence shown here is derived from an EMBL/GenBank/DDBJ whole genome shotgun (WGS) entry which is preliminary data.</text>
</comment>
<proteinExistence type="predicted"/>
<gene>
    <name evidence="1" type="ORF">ELG94_00510</name>
</gene>
<dbReference type="Proteomes" id="UP000291892">
    <property type="component" value="Unassembled WGS sequence"/>
</dbReference>
<sequence length="209" mass="23519">MSYAAVVQHMRVHIECSEEDGKRDLHSRILDGEIEARAQRLEFKPALHYSPLPPSPEVIMNAEGPGWLRFVEPLKDYLTDKTPVHEWTDYHILFWADGQRKAAGRPTGRIIATGIELSRADVFRLYPAEEAGETVVGPPIDKSGASRRGRPLKYDWADAAAFITRYMLANDPSQVDALRALEEWFATKPGEAPDSRSVERFVSRVFNGG</sequence>
<dbReference type="RefSeq" id="WP_130815850.1">
    <property type="nucleotide sequence ID" value="NZ_SIKX01000001.1"/>
</dbReference>
<reference evidence="1 2" key="1">
    <citation type="submission" date="2019-02" db="EMBL/GenBank/DDBJ databases">
        <title>The genomic architecture of introgression among sibling species of bacteria.</title>
        <authorList>
            <person name="Cavassim M.I.A."/>
            <person name="Moeskjaer S."/>
            <person name="Moslemi C."/>
            <person name="Fields B."/>
            <person name="Bachmann A."/>
            <person name="Vilhjalmsson B."/>
            <person name="Schierup M.H."/>
            <person name="Young J.P.W."/>
            <person name="Andersen S.U."/>
        </authorList>
    </citation>
    <scope>NUCLEOTIDE SEQUENCE [LARGE SCALE GENOMIC DNA]</scope>
    <source>
        <strain evidence="1 2">SM42</strain>
    </source>
</reference>
<dbReference type="EMBL" id="SIKX01000001">
    <property type="protein sequence ID" value="TBF16967.1"/>
    <property type="molecule type" value="Genomic_DNA"/>
</dbReference>